<dbReference type="Proteomes" id="UP000190896">
    <property type="component" value="Unassembled WGS sequence"/>
</dbReference>
<name>A0A1T2KX67_9GAMM</name>
<dbReference type="AlphaFoldDB" id="A0A1T2KX67"/>
<accession>A0A1T2KX67</accession>
<dbReference type="Pfam" id="PF06035">
    <property type="entry name" value="Peptidase_C93"/>
    <property type="match status" value="1"/>
</dbReference>
<organism evidence="1 2">
    <name type="scientific">Solemya velesiana gill symbiont</name>
    <dbReference type="NCBI Taxonomy" id="1918948"/>
    <lineage>
        <taxon>Bacteria</taxon>
        <taxon>Pseudomonadati</taxon>
        <taxon>Pseudomonadota</taxon>
        <taxon>Gammaproteobacteria</taxon>
        <taxon>sulfur-oxidizing symbionts</taxon>
    </lineage>
</organism>
<reference evidence="1 2" key="1">
    <citation type="submission" date="2016-11" db="EMBL/GenBank/DDBJ databases">
        <title>Mixed transmission modes and dynamic genome evolution in an obligate animal-bacterial symbiosis.</title>
        <authorList>
            <person name="Russell S.L."/>
            <person name="Corbett-Detig R.B."/>
            <person name="Cavanaugh C.M."/>
        </authorList>
    </citation>
    <scope>NUCLEOTIDE SEQUENCE [LARGE SCALE GENOMIC DNA]</scope>
    <source>
        <strain evidence="1">Se-Cadez</strain>
    </source>
</reference>
<evidence type="ECO:0000313" key="1">
    <source>
        <dbReference type="EMBL" id="OOZ37458.1"/>
    </source>
</evidence>
<proteinExistence type="predicted"/>
<sequence>MRIALAHHRTHHTPHSLLLLETNHGTYVLDTFTDKVKLWFQTPYNFEAREKSDRRWERFDQQRWRFADNF</sequence>
<gene>
    <name evidence="1" type="ORF">BOW51_02065</name>
</gene>
<protein>
    <submittedName>
        <fullName evidence="1">Uncharacterized protein</fullName>
    </submittedName>
</protein>
<dbReference type="EMBL" id="MPRJ01000009">
    <property type="protein sequence ID" value="OOZ37458.1"/>
    <property type="molecule type" value="Genomic_DNA"/>
</dbReference>
<keyword evidence="2" id="KW-1185">Reference proteome</keyword>
<dbReference type="InterPro" id="IPR010319">
    <property type="entry name" value="Transglutaminase-like_Cys_pept"/>
</dbReference>
<comment type="caution">
    <text evidence="1">The sequence shown here is derived from an EMBL/GenBank/DDBJ whole genome shotgun (WGS) entry which is preliminary data.</text>
</comment>
<evidence type="ECO:0000313" key="2">
    <source>
        <dbReference type="Proteomes" id="UP000190896"/>
    </source>
</evidence>